<proteinExistence type="inferred from homology"/>
<keyword evidence="3" id="KW-0560">Oxidoreductase</keyword>
<dbReference type="InterPro" id="IPR002347">
    <property type="entry name" value="SDR_fam"/>
</dbReference>
<dbReference type="Gene3D" id="3.40.50.720">
    <property type="entry name" value="NAD(P)-binding Rossmann-like Domain"/>
    <property type="match status" value="1"/>
</dbReference>
<evidence type="ECO:0000256" key="1">
    <source>
        <dbReference type="ARBA" id="ARBA00006484"/>
    </source>
</evidence>
<dbReference type="GO" id="GO:0016491">
    <property type="term" value="F:oxidoreductase activity"/>
    <property type="evidence" value="ECO:0007669"/>
    <property type="project" value="UniProtKB-KW"/>
</dbReference>
<reference evidence="5" key="1">
    <citation type="submission" date="2025-08" db="UniProtKB">
        <authorList>
            <consortium name="RefSeq"/>
        </authorList>
    </citation>
    <scope>IDENTIFICATION</scope>
</reference>
<dbReference type="Proteomes" id="UP001515500">
    <property type="component" value="Chromosome 9"/>
</dbReference>
<dbReference type="PROSITE" id="PS00061">
    <property type="entry name" value="ADH_SHORT"/>
    <property type="match status" value="1"/>
</dbReference>
<keyword evidence="4" id="KW-1185">Reference proteome</keyword>
<evidence type="ECO:0000256" key="3">
    <source>
        <dbReference type="ARBA" id="ARBA00023002"/>
    </source>
</evidence>
<protein>
    <submittedName>
        <fullName evidence="5">(+)-neomenthol dehydrogenase-like</fullName>
    </submittedName>
</protein>
<dbReference type="PRINTS" id="PR00081">
    <property type="entry name" value="GDHRDH"/>
</dbReference>
<evidence type="ECO:0000313" key="5">
    <source>
        <dbReference type="RefSeq" id="XP_039131885.1"/>
    </source>
</evidence>
<accession>A0AB40BYC8</accession>
<dbReference type="GeneID" id="120268639"/>
<gene>
    <name evidence="5" type="primary">LOC120268639</name>
</gene>
<keyword evidence="2" id="KW-0521">NADP</keyword>
<evidence type="ECO:0000313" key="4">
    <source>
        <dbReference type="Proteomes" id="UP001515500"/>
    </source>
</evidence>
<dbReference type="InterPro" id="IPR020904">
    <property type="entry name" value="Sc_DH/Rdtase_CS"/>
</dbReference>
<evidence type="ECO:0000256" key="2">
    <source>
        <dbReference type="ARBA" id="ARBA00022857"/>
    </source>
</evidence>
<dbReference type="InterPro" id="IPR036291">
    <property type="entry name" value="NAD(P)-bd_dom_sf"/>
</dbReference>
<dbReference type="GO" id="GO:0016020">
    <property type="term" value="C:membrane"/>
    <property type="evidence" value="ECO:0007669"/>
    <property type="project" value="TreeGrafter"/>
</dbReference>
<dbReference type="RefSeq" id="XP_039131885.1">
    <property type="nucleotide sequence ID" value="XM_039275951.1"/>
</dbReference>
<organism evidence="4 5">
    <name type="scientific">Dioscorea cayennensis subsp. rotundata</name>
    <name type="common">White Guinea yam</name>
    <name type="synonym">Dioscorea rotundata</name>
    <dbReference type="NCBI Taxonomy" id="55577"/>
    <lineage>
        <taxon>Eukaryota</taxon>
        <taxon>Viridiplantae</taxon>
        <taxon>Streptophyta</taxon>
        <taxon>Embryophyta</taxon>
        <taxon>Tracheophyta</taxon>
        <taxon>Spermatophyta</taxon>
        <taxon>Magnoliopsida</taxon>
        <taxon>Liliopsida</taxon>
        <taxon>Dioscoreales</taxon>
        <taxon>Dioscoreaceae</taxon>
        <taxon>Dioscorea</taxon>
    </lineage>
</organism>
<sequence>MMVVVVAMMLVQEVVRVLVYQLNYILYLVSSLHGMHTKGELTDIDNLSEEVIENVLDSFLEDLKKGNLEFGGWPLMLPSYSISKVALNAYTRVLAKKHTGMRINCVHPSYVKTNINWHTEVLKVEDVAKSPVMLAFLPPSGPMGCYFDQTTMAEF</sequence>
<dbReference type="PANTHER" id="PTHR43490:SF73">
    <property type="entry name" value="OS07G0685800 PROTEIN"/>
    <property type="match status" value="1"/>
</dbReference>
<comment type="similarity">
    <text evidence="1">Belongs to the short-chain dehydrogenases/reductases (SDR) family.</text>
</comment>
<dbReference type="PANTHER" id="PTHR43490">
    <property type="entry name" value="(+)-NEOMENTHOL DEHYDROGENASE"/>
    <property type="match status" value="1"/>
</dbReference>
<dbReference type="AlphaFoldDB" id="A0AB40BYC8"/>
<dbReference type="SUPFAM" id="SSF51735">
    <property type="entry name" value="NAD(P)-binding Rossmann-fold domains"/>
    <property type="match status" value="1"/>
</dbReference>
<name>A0AB40BYC8_DIOCR</name>